<dbReference type="Pfam" id="PF01485">
    <property type="entry name" value="IBR"/>
    <property type="match status" value="2"/>
</dbReference>
<dbReference type="Proteomes" id="UP001567538">
    <property type="component" value="Unassembled WGS sequence"/>
</dbReference>
<organism evidence="17 18">
    <name type="scientific">Salvia divinorum</name>
    <name type="common">Maria pastora</name>
    <name type="synonym">Diviner's sage</name>
    <dbReference type="NCBI Taxonomy" id="28513"/>
    <lineage>
        <taxon>Eukaryota</taxon>
        <taxon>Viridiplantae</taxon>
        <taxon>Streptophyta</taxon>
        <taxon>Embryophyta</taxon>
        <taxon>Tracheophyta</taxon>
        <taxon>Spermatophyta</taxon>
        <taxon>Magnoliopsida</taxon>
        <taxon>eudicotyledons</taxon>
        <taxon>Gunneridae</taxon>
        <taxon>Pentapetalae</taxon>
        <taxon>asterids</taxon>
        <taxon>lamiids</taxon>
        <taxon>Lamiales</taxon>
        <taxon>Lamiaceae</taxon>
        <taxon>Nepetoideae</taxon>
        <taxon>Mentheae</taxon>
        <taxon>Salviinae</taxon>
        <taxon>Salvia</taxon>
        <taxon>Salvia subgen. Calosphace</taxon>
    </lineage>
</organism>
<feature type="compositionally biased region" description="Low complexity" evidence="13">
    <location>
        <begin position="10"/>
        <end position="23"/>
    </location>
</feature>
<keyword evidence="14" id="KW-0812">Transmembrane</keyword>
<evidence type="ECO:0000256" key="13">
    <source>
        <dbReference type="SAM" id="MobiDB-lite"/>
    </source>
</evidence>
<gene>
    <name evidence="17" type="ORF">AAHA92_01498</name>
</gene>
<dbReference type="PROSITE" id="PS00518">
    <property type="entry name" value="ZF_RING_1"/>
    <property type="match status" value="1"/>
</dbReference>
<evidence type="ECO:0000256" key="14">
    <source>
        <dbReference type="SAM" id="Phobius"/>
    </source>
</evidence>
<dbReference type="InterPro" id="IPR017907">
    <property type="entry name" value="Znf_RING_CS"/>
</dbReference>
<keyword evidence="11" id="KW-0862">Zinc</keyword>
<keyword evidence="6 17" id="KW-0808">Transferase</keyword>
<dbReference type="PROSITE" id="PS51873">
    <property type="entry name" value="TRIAD"/>
    <property type="match status" value="1"/>
</dbReference>
<dbReference type="InterPro" id="IPR044066">
    <property type="entry name" value="TRIAD_supradom"/>
</dbReference>
<keyword evidence="18" id="KW-1185">Reference proteome</keyword>
<evidence type="ECO:0000256" key="12">
    <source>
        <dbReference type="PROSITE-ProRule" id="PRU00175"/>
    </source>
</evidence>
<feature type="domain" description="RING-type" evidence="16">
    <location>
        <begin position="46"/>
        <end position="253"/>
    </location>
</feature>
<comment type="cofactor">
    <cofactor evidence="2">
        <name>Zn(2+)</name>
        <dbReference type="ChEBI" id="CHEBI:29105"/>
    </cofactor>
</comment>
<evidence type="ECO:0000256" key="1">
    <source>
        <dbReference type="ARBA" id="ARBA00001798"/>
    </source>
</evidence>
<keyword evidence="14" id="KW-0472">Membrane</keyword>
<keyword evidence="17" id="KW-0012">Acyltransferase</keyword>
<sequence>MGNTLQKLPQSSQQQELQLENQNAHAKPPQSEELQAEEGRESDENREFTCEICIEPASERFRNAGRCSHPFCTDCAVKYIRAKLDDGAAAGEIACPAIGCGEALEPAASVGAELFVRWCDALCEAAIMGEERCYCPYRSCNVLIVNECGGIVRRSRCPNCRRSFCFECKRVWHAGFGCEESDEARDRNDLAFGRLVEQNKWRRCPRCRHFVELVEGCRIVKCRCGISFCYKCGKQVHQHWCRCDRPSLCCEWCFRVSILVIFIIFAFFLLSWETKAHMRTPT</sequence>
<dbReference type="Gene3D" id="1.20.120.1750">
    <property type="match status" value="1"/>
</dbReference>
<dbReference type="EC" id="2.3.2.31" evidence="5"/>
<feature type="region of interest" description="Disordered" evidence="13">
    <location>
        <begin position="1"/>
        <end position="43"/>
    </location>
</feature>
<keyword evidence="14" id="KW-1133">Transmembrane helix</keyword>
<evidence type="ECO:0000256" key="11">
    <source>
        <dbReference type="ARBA" id="ARBA00022833"/>
    </source>
</evidence>
<dbReference type="CDD" id="cd22584">
    <property type="entry name" value="Rcat_RBR_unk"/>
    <property type="match status" value="1"/>
</dbReference>
<evidence type="ECO:0000259" key="16">
    <source>
        <dbReference type="PROSITE" id="PS51873"/>
    </source>
</evidence>
<keyword evidence="9 12" id="KW-0863">Zinc-finger</keyword>
<evidence type="ECO:0000256" key="7">
    <source>
        <dbReference type="ARBA" id="ARBA00022723"/>
    </source>
</evidence>
<evidence type="ECO:0000313" key="18">
    <source>
        <dbReference type="Proteomes" id="UP001567538"/>
    </source>
</evidence>
<dbReference type="SUPFAM" id="SSF57850">
    <property type="entry name" value="RING/U-box"/>
    <property type="match status" value="3"/>
</dbReference>
<evidence type="ECO:0000313" key="17">
    <source>
        <dbReference type="EMBL" id="KAL1565816.1"/>
    </source>
</evidence>
<dbReference type="Gene3D" id="3.30.40.10">
    <property type="entry name" value="Zinc/RING finger domain, C3HC4 (zinc finger)"/>
    <property type="match status" value="1"/>
</dbReference>
<evidence type="ECO:0000256" key="3">
    <source>
        <dbReference type="ARBA" id="ARBA00003976"/>
    </source>
</evidence>
<name>A0ABD1IAR7_SALDI</name>
<proteinExistence type="inferred from homology"/>
<evidence type="ECO:0000256" key="6">
    <source>
        <dbReference type="ARBA" id="ARBA00022679"/>
    </source>
</evidence>
<dbReference type="EMBL" id="JBEAFC010000002">
    <property type="protein sequence ID" value="KAL1565816.1"/>
    <property type="molecule type" value="Genomic_DNA"/>
</dbReference>
<keyword evidence="7" id="KW-0479">Metal-binding</keyword>
<evidence type="ECO:0000256" key="4">
    <source>
        <dbReference type="ARBA" id="ARBA00005884"/>
    </source>
</evidence>
<evidence type="ECO:0000256" key="9">
    <source>
        <dbReference type="ARBA" id="ARBA00022771"/>
    </source>
</evidence>
<evidence type="ECO:0000259" key="15">
    <source>
        <dbReference type="PROSITE" id="PS50089"/>
    </source>
</evidence>
<feature type="domain" description="RING-type" evidence="15">
    <location>
        <begin position="50"/>
        <end position="96"/>
    </location>
</feature>
<dbReference type="InterPro" id="IPR013083">
    <property type="entry name" value="Znf_RING/FYVE/PHD"/>
</dbReference>
<feature type="transmembrane region" description="Helical" evidence="14">
    <location>
        <begin position="252"/>
        <end position="272"/>
    </location>
</feature>
<evidence type="ECO:0000256" key="10">
    <source>
        <dbReference type="ARBA" id="ARBA00022786"/>
    </source>
</evidence>
<keyword evidence="10" id="KW-0833">Ubl conjugation pathway</keyword>
<dbReference type="InterPro" id="IPR031127">
    <property type="entry name" value="E3_UB_ligase_RBR"/>
</dbReference>
<dbReference type="InterPro" id="IPR018957">
    <property type="entry name" value="Znf_C3HC4_RING-type"/>
</dbReference>
<comment type="function">
    <text evidence="3">Might act as an E3 ubiquitin-protein ligase, or as part of E3 complex, which accepts ubiquitin from specific E2 ubiquitin-conjugating enzymes and then transfers it to substrates.</text>
</comment>
<evidence type="ECO:0000256" key="5">
    <source>
        <dbReference type="ARBA" id="ARBA00012251"/>
    </source>
</evidence>
<keyword evidence="8" id="KW-0677">Repeat</keyword>
<comment type="caution">
    <text evidence="17">The sequence shown here is derived from an EMBL/GenBank/DDBJ whole genome shotgun (WGS) entry which is preliminary data.</text>
</comment>
<dbReference type="InterPro" id="IPR001841">
    <property type="entry name" value="Znf_RING"/>
</dbReference>
<accession>A0ABD1IAR7</accession>
<evidence type="ECO:0000256" key="8">
    <source>
        <dbReference type="ARBA" id="ARBA00022737"/>
    </source>
</evidence>
<dbReference type="GO" id="GO:0061630">
    <property type="term" value="F:ubiquitin protein ligase activity"/>
    <property type="evidence" value="ECO:0007669"/>
    <property type="project" value="UniProtKB-EC"/>
</dbReference>
<dbReference type="Pfam" id="PF00097">
    <property type="entry name" value="zf-C3HC4"/>
    <property type="match status" value="1"/>
</dbReference>
<dbReference type="PROSITE" id="PS50089">
    <property type="entry name" value="ZF_RING_2"/>
    <property type="match status" value="1"/>
</dbReference>
<dbReference type="SMART" id="SM00647">
    <property type="entry name" value="IBR"/>
    <property type="match status" value="2"/>
</dbReference>
<dbReference type="GO" id="GO:0008270">
    <property type="term" value="F:zinc ion binding"/>
    <property type="evidence" value="ECO:0007669"/>
    <property type="project" value="UniProtKB-KW"/>
</dbReference>
<comment type="similarity">
    <text evidence="4">Belongs to the RBR family. Ariadne subfamily.</text>
</comment>
<protein>
    <recommendedName>
        <fullName evidence="5">RBR-type E3 ubiquitin transferase</fullName>
        <ecNumber evidence="5">2.3.2.31</ecNumber>
    </recommendedName>
</protein>
<evidence type="ECO:0000256" key="2">
    <source>
        <dbReference type="ARBA" id="ARBA00001947"/>
    </source>
</evidence>
<comment type="catalytic activity">
    <reaction evidence="1">
        <text>[E2 ubiquitin-conjugating enzyme]-S-ubiquitinyl-L-cysteine + [acceptor protein]-L-lysine = [E2 ubiquitin-conjugating enzyme]-L-cysteine + [acceptor protein]-N(6)-ubiquitinyl-L-lysine.</text>
        <dbReference type="EC" id="2.3.2.31"/>
    </reaction>
</comment>
<reference evidence="17 18" key="1">
    <citation type="submission" date="2024-06" db="EMBL/GenBank/DDBJ databases">
        <title>A chromosome level genome sequence of Diviner's sage (Salvia divinorum).</title>
        <authorList>
            <person name="Ford S.A."/>
            <person name="Ro D.-K."/>
            <person name="Ness R.W."/>
            <person name="Phillips M.A."/>
        </authorList>
    </citation>
    <scope>NUCLEOTIDE SEQUENCE [LARGE SCALE GENOMIC DNA]</scope>
    <source>
        <strain evidence="17">SAF-2024a</strain>
        <tissue evidence="17">Leaf</tissue>
    </source>
</reference>
<dbReference type="InterPro" id="IPR002867">
    <property type="entry name" value="IBR_dom"/>
</dbReference>
<dbReference type="PANTHER" id="PTHR11685">
    <property type="entry name" value="RBR FAMILY RING FINGER AND IBR DOMAIN-CONTAINING"/>
    <property type="match status" value="1"/>
</dbReference>
<dbReference type="AlphaFoldDB" id="A0ABD1IAR7"/>